<feature type="transmembrane region" description="Helical" evidence="7">
    <location>
        <begin position="153"/>
        <end position="171"/>
    </location>
</feature>
<evidence type="ECO:0000256" key="5">
    <source>
        <dbReference type="ARBA" id="ARBA00022989"/>
    </source>
</evidence>
<evidence type="ECO:0000256" key="6">
    <source>
        <dbReference type="ARBA" id="ARBA00023136"/>
    </source>
</evidence>
<feature type="transmembrane region" description="Helical" evidence="7">
    <location>
        <begin position="21"/>
        <end position="42"/>
    </location>
</feature>
<dbReference type="PANTHER" id="PTHR30250">
    <property type="entry name" value="PST FAMILY PREDICTED COLANIC ACID TRANSPORTER"/>
    <property type="match status" value="1"/>
</dbReference>
<evidence type="ECO:0000256" key="3">
    <source>
        <dbReference type="ARBA" id="ARBA00022475"/>
    </source>
</evidence>
<feature type="transmembrane region" description="Helical" evidence="7">
    <location>
        <begin position="119"/>
        <end position="141"/>
    </location>
</feature>
<evidence type="ECO:0000256" key="7">
    <source>
        <dbReference type="SAM" id="Phobius"/>
    </source>
</evidence>
<dbReference type="PANTHER" id="PTHR30250:SF10">
    <property type="entry name" value="LIPOPOLYSACCHARIDE BIOSYNTHESIS PROTEIN WZXC"/>
    <property type="match status" value="1"/>
</dbReference>
<keyword evidence="9" id="KW-1185">Reference proteome</keyword>
<accession>A0ABW1G936</accession>
<feature type="transmembrane region" description="Helical" evidence="7">
    <location>
        <begin position="48"/>
        <end position="72"/>
    </location>
</feature>
<comment type="caution">
    <text evidence="8">The sequence shown here is derived from an EMBL/GenBank/DDBJ whole genome shotgun (WGS) entry which is preliminary data.</text>
</comment>
<evidence type="ECO:0000313" key="9">
    <source>
        <dbReference type="Proteomes" id="UP001596174"/>
    </source>
</evidence>
<evidence type="ECO:0000256" key="4">
    <source>
        <dbReference type="ARBA" id="ARBA00022692"/>
    </source>
</evidence>
<dbReference type="EMBL" id="JBHSQJ010000088">
    <property type="protein sequence ID" value="MFC5909801.1"/>
    <property type="molecule type" value="Genomic_DNA"/>
</dbReference>
<organism evidence="8 9">
    <name type="scientific">Streptacidiphilus monticola</name>
    <dbReference type="NCBI Taxonomy" id="2161674"/>
    <lineage>
        <taxon>Bacteria</taxon>
        <taxon>Bacillati</taxon>
        <taxon>Actinomycetota</taxon>
        <taxon>Actinomycetes</taxon>
        <taxon>Kitasatosporales</taxon>
        <taxon>Streptomycetaceae</taxon>
        <taxon>Streptacidiphilus</taxon>
    </lineage>
</organism>
<dbReference type="RefSeq" id="WP_380585917.1">
    <property type="nucleotide sequence ID" value="NZ_JBHSQJ010000088.1"/>
</dbReference>
<feature type="transmembrane region" description="Helical" evidence="7">
    <location>
        <begin position="447"/>
        <end position="469"/>
    </location>
</feature>
<name>A0ABW1G936_9ACTN</name>
<feature type="transmembrane region" description="Helical" evidence="7">
    <location>
        <begin position="362"/>
        <end position="383"/>
    </location>
</feature>
<feature type="transmembrane region" description="Helical" evidence="7">
    <location>
        <begin position="325"/>
        <end position="342"/>
    </location>
</feature>
<feature type="transmembrane region" description="Helical" evidence="7">
    <location>
        <begin position="239"/>
        <end position="258"/>
    </location>
</feature>
<keyword evidence="6 7" id="KW-0472">Membrane</keyword>
<feature type="transmembrane region" description="Helical" evidence="7">
    <location>
        <begin position="177"/>
        <end position="203"/>
    </location>
</feature>
<feature type="transmembrane region" description="Helical" evidence="7">
    <location>
        <begin position="389"/>
        <end position="410"/>
    </location>
</feature>
<keyword evidence="4 7" id="KW-0812">Transmembrane</keyword>
<comment type="subcellular location">
    <subcellularLocation>
        <location evidence="1">Cell membrane</location>
        <topology evidence="1">Multi-pass membrane protein</topology>
    </subcellularLocation>
</comment>
<feature type="transmembrane region" description="Helical" evidence="7">
    <location>
        <begin position="296"/>
        <end position="319"/>
    </location>
</feature>
<gene>
    <name evidence="8" type="ORF">ACFP3V_21625</name>
</gene>
<dbReference type="Pfam" id="PF13440">
    <property type="entry name" value="Polysacc_synt_3"/>
    <property type="match status" value="1"/>
</dbReference>
<keyword evidence="5 7" id="KW-1133">Transmembrane helix</keyword>
<feature type="transmembrane region" description="Helical" evidence="7">
    <location>
        <begin position="84"/>
        <end position="107"/>
    </location>
</feature>
<sequence>MSSKQSRGLGARIRSGAQLSLVNTVVIRIGNFAAGVVLARTMLGPAEWGLYALAVTVLGVLLSFNELGVTLAVIRWDHRPLRQFVPTAVTVSVLFSCVLYAALYLSAPQLAHLLGSADAVPVLRVLCVSVLIDGFACVPHSVMAREFAQGKRLLLDLLNFLVTTGVTLGMADSGHGALSFAWGAFAGNLTALAGCAVYVPWAVRPGWDRSTARELVRFGLPLAGTSLLVIGMINVDTFVVGATLGPAALGLYQIAFNVSSWPVRSISEAARRVSFAGFSRLADDTRQLAHGFRRGLALLMAAAVPPCALLGVLAKPVIVTVYGDAWAAAAAALSFLAVLGLLRVGYELAYDCLAAAARQRDLLAVQGWWLAALIPVLIVAAHWRGIQGVGIGHVLVASVLVAPAFAWALQRAGIPARLLLQACGRPFAGGVLMAAAAYAVLRLCGGATWALWPASAVALLLYLPVVWPLRHELRPAPRTAPLEPAGAGV</sequence>
<protein>
    <submittedName>
        <fullName evidence="8">Oligosaccharide flippase family protein</fullName>
    </submittedName>
</protein>
<dbReference type="Proteomes" id="UP001596174">
    <property type="component" value="Unassembled WGS sequence"/>
</dbReference>
<reference evidence="9" key="1">
    <citation type="journal article" date="2019" name="Int. J. Syst. Evol. Microbiol.">
        <title>The Global Catalogue of Microorganisms (GCM) 10K type strain sequencing project: providing services to taxonomists for standard genome sequencing and annotation.</title>
        <authorList>
            <consortium name="The Broad Institute Genomics Platform"/>
            <consortium name="The Broad Institute Genome Sequencing Center for Infectious Disease"/>
            <person name="Wu L."/>
            <person name="Ma J."/>
        </authorList>
    </citation>
    <scope>NUCLEOTIDE SEQUENCE [LARGE SCALE GENOMIC DNA]</scope>
    <source>
        <strain evidence="9">JCM 4816</strain>
    </source>
</reference>
<evidence type="ECO:0000313" key="8">
    <source>
        <dbReference type="EMBL" id="MFC5909801.1"/>
    </source>
</evidence>
<comment type="similarity">
    <text evidence="2">Belongs to the polysaccharide synthase family.</text>
</comment>
<dbReference type="InterPro" id="IPR050833">
    <property type="entry name" value="Poly_Biosynth_Transport"/>
</dbReference>
<feature type="transmembrane region" description="Helical" evidence="7">
    <location>
        <begin position="215"/>
        <end position="233"/>
    </location>
</feature>
<keyword evidence="3" id="KW-1003">Cell membrane</keyword>
<feature type="transmembrane region" description="Helical" evidence="7">
    <location>
        <begin position="422"/>
        <end position="441"/>
    </location>
</feature>
<evidence type="ECO:0000256" key="1">
    <source>
        <dbReference type="ARBA" id="ARBA00004651"/>
    </source>
</evidence>
<evidence type="ECO:0000256" key="2">
    <source>
        <dbReference type="ARBA" id="ARBA00007430"/>
    </source>
</evidence>
<proteinExistence type="inferred from homology"/>